<evidence type="ECO:0000313" key="6">
    <source>
        <dbReference type="Proteomes" id="UP001469365"/>
    </source>
</evidence>
<dbReference type="Proteomes" id="UP001469365">
    <property type="component" value="Unassembled WGS sequence"/>
</dbReference>
<reference evidence="5 6" key="1">
    <citation type="submission" date="2024-04" db="EMBL/GenBank/DDBJ databases">
        <title>draft genome sequnece of Paenibacillus filicis.</title>
        <authorList>
            <person name="Kim D.-U."/>
        </authorList>
    </citation>
    <scope>NUCLEOTIDE SEQUENCE [LARGE SCALE GENOMIC DNA]</scope>
    <source>
        <strain evidence="5 6">KACC14197</strain>
    </source>
</reference>
<dbReference type="Pfam" id="PF01047">
    <property type="entry name" value="MarR"/>
    <property type="match status" value="1"/>
</dbReference>
<comment type="caution">
    <text evidence="5">The sequence shown here is derived from an EMBL/GenBank/DDBJ whole genome shotgun (WGS) entry which is preliminary data.</text>
</comment>
<evidence type="ECO:0000256" key="1">
    <source>
        <dbReference type="ARBA" id="ARBA00023015"/>
    </source>
</evidence>
<dbReference type="PROSITE" id="PS01117">
    <property type="entry name" value="HTH_MARR_1"/>
    <property type="match status" value="1"/>
</dbReference>
<dbReference type="InterPro" id="IPR023187">
    <property type="entry name" value="Tscrpt_reg_MarR-type_CS"/>
</dbReference>
<dbReference type="InterPro" id="IPR052067">
    <property type="entry name" value="Metal_resp_HTH_trans_reg"/>
</dbReference>
<dbReference type="InterPro" id="IPR036388">
    <property type="entry name" value="WH-like_DNA-bd_sf"/>
</dbReference>
<dbReference type="PRINTS" id="PR00598">
    <property type="entry name" value="HTHMARR"/>
</dbReference>
<sequence length="186" mass="22043">MEYKSLNKQMLYDHYIRYLHIQERLSESEIKLFFSLIEEAKMEDSPQSITAVHVVECIGKYHPINSTSIAEKMGLSKASITKIGNKLLLDGYVKRTQLTENKKEVYFRLTPKGKKIFELHEKLHELEEQRFYRFLDKYSDEEITVIRRFLQDYSLDMESRLSRGITLEDRGYTDEDLGNSLEEEKS</sequence>
<dbReference type="InterPro" id="IPR000835">
    <property type="entry name" value="HTH_MarR-typ"/>
</dbReference>
<dbReference type="SUPFAM" id="SSF46785">
    <property type="entry name" value="Winged helix' DNA-binding domain"/>
    <property type="match status" value="1"/>
</dbReference>
<keyword evidence="2" id="KW-0238">DNA-binding</keyword>
<dbReference type="InterPro" id="IPR036390">
    <property type="entry name" value="WH_DNA-bd_sf"/>
</dbReference>
<dbReference type="EMBL" id="JBBPCC010000002">
    <property type="protein sequence ID" value="MEK8127243.1"/>
    <property type="molecule type" value="Genomic_DNA"/>
</dbReference>
<evidence type="ECO:0000259" key="4">
    <source>
        <dbReference type="PROSITE" id="PS50995"/>
    </source>
</evidence>
<feature type="domain" description="HTH marR-type" evidence="4">
    <location>
        <begin position="18"/>
        <end position="155"/>
    </location>
</feature>
<proteinExistence type="predicted"/>
<dbReference type="PANTHER" id="PTHR35790">
    <property type="entry name" value="HTH-TYPE TRANSCRIPTIONAL REGULATOR PCHR"/>
    <property type="match status" value="1"/>
</dbReference>
<organism evidence="5 6">
    <name type="scientific">Paenibacillus filicis</name>
    <dbReference type="NCBI Taxonomy" id="669464"/>
    <lineage>
        <taxon>Bacteria</taxon>
        <taxon>Bacillati</taxon>
        <taxon>Bacillota</taxon>
        <taxon>Bacilli</taxon>
        <taxon>Bacillales</taxon>
        <taxon>Paenibacillaceae</taxon>
        <taxon>Paenibacillus</taxon>
    </lineage>
</organism>
<gene>
    <name evidence="5" type="ORF">WMW72_04885</name>
</gene>
<dbReference type="PANTHER" id="PTHR35790:SF4">
    <property type="entry name" value="HTH-TYPE TRANSCRIPTIONAL REGULATOR PCHR"/>
    <property type="match status" value="1"/>
</dbReference>
<keyword evidence="6" id="KW-1185">Reference proteome</keyword>
<dbReference type="Gene3D" id="1.10.10.10">
    <property type="entry name" value="Winged helix-like DNA-binding domain superfamily/Winged helix DNA-binding domain"/>
    <property type="match status" value="1"/>
</dbReference>
<evidence type="ECO:0000256" key="2">
    <source>
        <dbReference type="ARBA" id="ARBA00023125"/>
    </source>
</evidence>
<dbReference type="SMART" id="SM00347">
    <property type="entry name" value="HTH_MARR"/>
    <property type="match status" value="1"/>
</dbReference>
<keyword evidence="3" id="KW-0804">Transcription</keyword>
<evidence type="ECO:0000256" key="3">
    <source>
        <dbReference type="ARBA" id="ARBA00023163"/>
    </source>
</evidence>
<protein>
    <submittedName>
        <fullName evidence="5">MarR family transcriptional regulator</fullName>
    </submittedName>
</protein>
<evidence type="ECO:0000313" key="5">
    <source>
        <dbReference type="EMBL" id="MEK8127243.1"/>
    </source>
</evidence>
<name>A0ABU9DHL6_9BACL</name>
<dbReference type="PROSITE" id="PS50995">
    <property type="entry name" value="HTH_MARR_2"/>
    <property type="match status" value="1"/>
</dbReference>
<accession>A0ABU9DHL6</accession>
<keyword evidence="1" id="KW-0805">Transcription regulation</keyword>